<dbReference type="InterPro" id="IPR029063">
    <property type="entry name" value="SAM-dependent_MTases_sf"/>
</dbReference>
<reference evidence="3" key="1">
    <citation type="submission" date="2016-10" db="EMBL/GenBank/DDBJ databases">
        <authorList>
            <person name="Varghese N."/>
            <person name="Submissions S."/>
        </authorList>
    </citation>
    <scope>NUCLEOTIDE SEQUENCE [LARGE SCALE GENOMIC DNA]</scope>
    <source>
        <strain evidence="3">DSM 44796</strain>
    </source>
</reference>
<proteinExistence type="predicted"/>
<gene>
    <name evidence="2" type="ORF">SAMN04488074_11536</name>
</gene>
<evidence type="ECO:0000259" key="1">
    <source>
        <dbReference type="Pfam" id="PF08241"/>
    </source>
</evidence>
<dbReference type="EMBL" id="FNET01000015">
    <property type="protein sequence ID" value="SDL97243.1"/>
    <property type="molecule type" value="Genomic_DNA"/>
</dbReference>
<dbReference type="Pfam" id="PF08241">
    <property type="entry name" value="Methyltransf_11"/>
    <property type="match status" value="1"/>
</dbReference>
<dbReference type="InterPro" id="IPR052939">
    <property type="entry name" value="23S_rRNA_MeTrnsfrase_RlmA"/>
</dbReference>
<organism evidence="2 3">
    <name type="scientific">Lentzea albidocapillata subsp. violacea</name>
    <dbReference type="NCBI Taxonomy" id="128104"/>
    <lineage>
        <taxon>Bacteria</taxon>
        <taxon>Bacillati</taxon>
        <taxon>Actinomycetota</taxon>
        <taxon>Actinomycetes</taxon>
        <taxon>Pseudonocardiales</taxon>
        <taxon>Pseudonocardiaceae</taxon>
        <taxon>Lentzea</taxon>
    </lineage>
</organism>
<dbReference type="GO" id="GO:0008757">
    <property type="term" value="F:S-adenosylmethionine-dependent methyltransferase activity"/>
    <property type="evidence" value="ECO:0007669"/>
    <property type="project" value="InterPro"/>
</dbReference>
<evidence type="ECO:0000313" key="2">
    <source>
        <dbReference type="EMBL" id="SDL97243.1"/>
    </source>
</evidence>
<dbReference type="Proteomes" id="UP000199682">
    <property type="component" value="Unassembled WGS sequence"/>
</dbReference>
<dbReference type="PANTHER" id="PTHR43460">
    <property type="entry name" value="METHYLTRANSFERASE"/>
    <property type="match status" value="1"/>
</dbReference>
<sequence length="278" mass="29746">MRETIQGRGVSAPRAGAAIFGGRFGAPVVAFLLMGTFEELVAEGAAVPLEGWDFSWFEGRATEERPPWGYAALIAARLGAVSSALDLQTGGGEVTASAPVLPPLMAATESWPPNALVAAKNLPLVVRTPDAGPLPFRSASFDLVISRHPVVTPWGEIARVLRSGGTYFSQQIGAGTNRELTDFMMGPQPVSEARGVGMARASAEAAGLEVVRLEPVALRVAFFDVAAVVHFLRKVLWTVPGFTVEGYRDRLLDMHAHIQEHGEFVSTSTRFLVEARKP</sequence>
<dbReference type="Gene3D" id="3.40.50.150">
    <property type="entry name" value="Vaccinia Virus protein VP39"/>
    <property type="match status" value="1"/>
</dbReference>
<dbReference type="InterPro" id="IPR013216">
    <property type="entry name" value="Methyltransf_11"/>
</dbReference>
<protein>
    <recommendedName>
        <fullName evidence="1">Methyltransferase type 11 domain-containing protein</fullName>
    </recommendedName>
</protein>
<feature type="domain" description="Methyltransferase type 11" evidence="1">
    <location>
        <begin position="85"/>
        <end position="168"/>
    </location>
</feature>
<accession>A0A1G9PFA3</accession>
<evidence type="ECO:0000313" key="3">
    <source>
        <dbReference type="Proteomes" id="UP000199682"/>
    </source>
</evidence>
<dbReference type="SUPFAM" id="SSF53335">
    <property type="entry name" value="S-adenosyl-L-methionine-dependent methyltransferases"/>
    <property type="match status" value="1"/>
</dbReference>
<dbReference type="AlphaFoldDB" id="A0A1G9PFA3"/>
<name>A0A1G9PFA3_9PSEU</name>
<dbReference type="PANTHER" id="PTHR43460:SF1">
    <property type="entry name" value="METHYLTRANSFERASE TYPE 11 DOMAIN-CONTAINING PROTEIN"/>
    <property type="match status" value="1"/>
</dbReference>